<dbReference type="GO" id="GO:0008270">
    <property type="term" value="F:zinc ion binding"/>
    <property type="evidence" value="ECO:0007669"/>
    <property type="project" value="UniProtKB-KW"/>
</dbReference>
<dbReference type="Gene3D" id="3.30.160.60">
    <property type="entry name" value="Classic Zinc Finger"/>
    <property type="match status" value="2"/>
</dbReference>
<proteinExistence type="predicted"/>
<evidence type="ECO:0000259" key="5">
    <source>
        <dbReference type="SMART" id="SM00451"/>
    </source>
</evidence>
<feature type="domain" description="U1-type" evidence="5">
    <location>
        <begin position="159"/>
        <end position="193"/>
    </location>
</feature>
<feature type="compositionally biased region" description="Pro residues" evidence="4">
    <location>
        <begin position="147"/>
        <end position="157"/>
    </location>
</feature>
<dbReference type="Pfam" id="PF12171">
    <property type="entry name" value="zf-C2H2_jaz"/>
    <property type="match status" value="1"/>
</dbReference>
<comment type="caution">
    <text evidence="6">The sequence shown here is derived from an EMBL/GenBank/DDBJ whole genome shotgun (WGS) entry which is preliminary data.</text>
</comment>
<dbReference type="InterPro" id="IPR022755">
    <property type="entry name" value="Znf_C2H2_jaz"/>
</dbReference>
<feature type="region of interest" description="Disordered" evidence="4">
    <location>
        <begin position="1"/>
        <end position="32"/>
    </location>
</feature>
<feature type="compositionally biased region" description="Polar residues" evidence="4">
    <location>
        <begin position="540"/>
        <end position="555"/>
    </location>
</feature>
<dbReference type="PANTHER" id="PTHR47487">
    <property type="entry name" value="OS06G0651300 PROTEIN-RELATED"/>
    <property type="match status" value="1"/>
</dbReference>
<feature type="compositionally biased region" description="Gly residues" evidence="4">
    <location>
        <begin position="100"/>
        <end position="110"/>
    </location>
</feature>
<dbReference type="OrthoDB" id="696941at2759"/>
<keyword evidence="7" id="KW-1185">Reference proteome</keyword>
<dbReference type="SUPFAM" id="SSF57667">
    <property type="entry name" value="beta-beta-alpha zinc fingers"/>
    <property type="match status" value="2"/>
</dbReference>
<reference evidence="6" key="1">
    <citation type="submission" date="2020-01" db="EMBL/GenBank/DDBJ databases">
        <title>Genome sequence of Kobresia littledalei, the first chromosome-level genome in the family Cyperaceae.</title>
        <authorList>
            <person name="Qu G."/>
        </authorList>
    </citation>
    <scope>NUCLEOTIDE SEQUENCE</scope>
    <source>
        <strain evidence="6">C.B.Clarke</strain>
        <tissue evidence="6">Leaf</tissue>
    </source>
</reference>
<evidence type="ECO:0000256" key="2">
    <source>
        <dbReference type="ARBA" id="ARBA00022771"/>
    </source>
</evidence>
<dbReference type="Pfam" id="PF12874">
    <property type="entry name" value="zf-met"/>
    <property type="match status" value="1"/>
</dbReference>
<evidence type="ECO:0000313" key="6">
    <source>
        <dbReference type="EMBL" id="KAF3321236.1"/>
    </source>
</evidence>
<name>A0A833UZR4_9POAL</name>
<keyword evidence="1" id="KW-0479">Metal-binding</keyword>
<organism evidence="6 7">
    <name type="scientific">Carex littledalei</name>
    <dbReference type="NCBI Taxonomy" id="544730"/>
    <lineage>
        <taxon>Eukaryota</taxon>
        <taxon>Viridiplantae</taxon>
        <taxon>Streptophyta</taxon>
        <taxon>Embryophyta</taxon>
        <taxon>Tracheophyta</taxon>
        <taxon>Spermatophyta</taxon>
        <taxon>Magnoliopsida</taxon>
        <taxon>Liliopsida</taxon>
        <taxon>Poales</taxon>
        <taxon>Cyperaceae</taxon>
        <taxon>Cyperoideae</taxon>
        <taxon>Cariceae</taxon>
        <taxon>Carex</taxon>
        <taxon>Carex subgen. Euthyceras</taxon>
    </lineage>
</organism>
<sequence>MDLHHHQQPYAQSDGHSQAYDPSHSYEAYYGSYPQPQYESPAYSHQYYDYSTSYQQPPPPGVDPTHHHYVPAPLNEGMEVAAFPHSSEYAVPMGATMGNGGAAQGGGGSRGSFRGRGGRRGVRGGFGRGNFRGRGRGRGGGRGQEPAQPPPPKPARQPKPHAWCDICRVDCNSLEILEQHKAGKRHKRTVQRIQEYEAQQKQLAGYQSTIVVSPTTTETGPSVAESVPQTSPAPVAASGTAVASEAGTSNPPAKVEIPEEHNKETGAQNQPVTEGPSESVKAEASGTQALPPSDTTQAEAASSGKRPFIKRPRPDGYGLGFVYGYGGGRVDRGGRRGGRFDRGGKRPRRFGEFQPWPPMPMPMPMMPPMPMPGPASHLPRVRPIVCTLCNVSCDTPAVFDTHVSGKKHQTRISKLQGPNTVFGPITVFIPPGQPTPYPQNGPEPVFYGLTTPELIKQHEMLMRDQMEDEDEEEEDAGEDDQQDENPDERAEGDGQDEAMINNGTNGISEQSKEQNESVVEPTPGTVDSTAVDENQDSKVAPSNNDAVPGLQTTAGVSEEVVVEK</sequence>
<dbReference type="SMART" id="SM00451">
    <property type="entry name" value="ZnF_U1"/>
    <property type="match status" value="2"/>
</dbReference>
<evidence type="ECO:0000256" key="4">
    <source>
        <dbReference type="SAM" id="MobiDB-lite"/>
    </source>
</evidence>
<dbReference type="InterPro" id="IPR003604">
    <property type="entry name" value="Matrin/U1-like-C_Znf_C2H2"/>
</dbReference>
<dbReference type="InterPro" id="IPR013087">
    <property type="entry name" value="Znf_C2H2_type"/>
</dbReference>
<dbReference type="AlphaFoldDB" id="A0A833UZR4"/>
<accession>A0A833UZR4</accession>
<feature type="region of interest" description="Disordered" evidence="4">
    <location>
        <begin position="328"/>
        <end position="358"/>
    </location>
</feature>
<dbReference type="EMBL" id="SWLB01000027">
    <property type="protein sequence ID" value="KAF3321236.1"/>
    <property type="molecule type" value="Genomic_DNA"/>
</dbReference>
<feature type="compositionally biased region" description="Acidic residues" evidence="4">
    <location>
        <begin position="466"/>
        <end position="486"/>
    </location>
</feature>
<dbReference type="Proteomes" id="UP000623129">
    <property type="component" value="Unassembled WGS sequence"/>
</dbReference>
<evidence type="ECO:0000256" key="1">
    <source>
        <dbReference type="ARBA" id="ARBA00022723"/>
    </source>
</evidence>
<feature type="region of interest" description="Disordered" evidence="4">
    <location>
        <begin position="100"/>
        <end position="160"/>
    </location>
</feature>
<dbReference type="PANTHER" id="PTHR47487:SF12">
    <property type="entry name" value="GLUTENIN, HIGH MOLECULAR WEIGHT SUBUNIT DX5-LIKE"/>
    <property type="match status" value="1"/>
</dbReference>
<gene>
    <name evidence="6" type="ORF">FCM35_KLT14489</name>
</gene>
<feature type="compositionally biased region" description="Basic and acidic residues" evidence="4">
    <location>
        <begin position="329"/>
        <end position="344"/>
    </location>
</feature>
<dbReference type="GO" id="GO:0003676">
    <property type="term" value="F:nucleic acid binding"/>
    <property type="evidence" value="ECO:0007669"/>
    <property type="project" value="InterPro"/>
</dbReference>
<feature type="compositionally biased region" description="Polar residues" evidence="4">
    <location>
        <begin position="285"/>
        <end position="300"/>
    </location>
</feature>
<feature type="region of interest" description="Disordered" evidence="4">
    <location>
        <begin position="463"/>
        <end position="564"/>
    </location>
</feature>
<feature type="region of interest" description="Disordered" evidence="4">
    <location>
        <begin position="214"/>
        <end position="313"/>
    </location>
</feature>
<keyword evidence="2 6" id="KW-0863">Zinc-finger</keyword>
<keyword evidence="3" id="KW-0862">Zinc</keyword>
<protein>
    <submittedName>
        <fullName evidence="6">Zinc-finger of C2H2 type</fullName>
    </submittedName>
</protein>
<evidence type="ECO:0000313" key="7">
    <source>
        <dbReference type="Proteomes" id="UP000623129"/>
    </source>
</evidence>
<feature type="domain" description="U1-type" evidence="5">
    <location>
        <begin position="381"/>
        <end position="415"/>
    </location>
</feature>
<dbReference type="InterPro" id="IPR036236">
    <property type="entry name" value="Znf_C2H2_sf"/>
</dbReference>
<evidence type="ECO:0000256" key="3">
    <source>
        <dbReference type="ARBA" id="ARBA00022833"/>
    </source>
</evidence>